<dbReference type="GO" id="GO:0019354">
    <property type="term" value="P:siroheme biosynthetic process"/>
    <property type="evidence" value="ECO:0007669"/>
    <property type="project" value="UniProtKB-UniPathway"/>
</dbReference>
<dbReference type="InterPro" id="IPR006366">
    <property type="entry name" value="CobA/CysG_C"/>
</dbReference>
<dbReference type="NCBIfam" id="NF004790">
    <property type="entry name" value="PRK06136.1"/>
    <property type="match status" value="1"/>
</dbReference>
<dbReference type="InterPro" id="IPR014777">
    <property type="entry name" value="4pyrrole_Mease_sub1"/>
</dbReference>
<keyword evidence="11" id="KW-1185">Reference proteome</keyword>
<dbReference type="EC" id="2.1.1.107" evidence="2"/>
<keyword evidence="6" id="KW-0627">Porphyrin biosynthesis</keyword>
<reference evidence="10" key="1">
    <citation type="submission" date="2017-05" db="EMBL/GenBank/DDBJ databases">
        <title>Complete and WGS of Bordetella genogroups.</title>
        <authorList>
            <person name="Spilker T."/>
            <person name="Lipuma J."/>
        </authorList>
    </citation>
    <scope>NUCLEOTIDE SEQUENCE</scope>
    <source>
        <strain evidence="10">AU21707</strain>
    </source>
</reference>
<dbReference type="PANTHER" id="PTHR45790:SF3">
    <property type="entry name" value="S-ADENOSYL-L-METHIONINE-DEPENDENT UROPORPHYRINOGEN III METHYLTRANSFERASE, CHLOROPLASTIC"/>
    <property type="match status" value="1"/>
</dbReference>
<evidence type="ECO:0000256" key="3">
    <source>
        <dbReference type="ARBA" id="ARBA00022603"/>
    </source>
</evidence>
<feature type="region of interest" description="Disordered" evidence="8">
    <location>
        <begin position="1"/>
        <end position="43"/>
    </location>
</feature>
<dbReference type="GO" id="GO:0032259">
    <property type="term" value="P:methylation"/>
    <property type="evidence" value="ECO:0007669"/>
    <property type="project" value="UniProtKB-KW"/>
</dbReference>
<dbReference type="InterPro" id="IPR035996">
    <property type="entry name" value="4pyrrol_Methylase_sf"/>
</dbReference>
<gene>
    <name evidence="10" type="ORF">CAL26_06550</name>
</gene>
<comment type="caution">
    <text evidence="10">The sequence shown here is derived from an EMBL/GenBank/DDBJ whole genome shotgun (WGS) entry which is preliminary data.</text>
</comment>
<evidence type="ECO:0000256" key="6">
    <source>
        <dbReference type="ARBA" id="ARBA00023244"/>
    </source>
</evidence>
<dbReference type="InterPro" id="IPR014776">
    <property type="entry name" value="4pyrrole_Mease_sub2"/>
</dbReference>
<dbReference type="STRING" id="1416803.CAL13_15710"/>
<dbReference type="Pfam" id="PF00590">
    <property type="entry name" value="TP_methylase"/>
    <property type="match status" value="1"/>
</dbReference>
<evidence type="ECO:0000256" key="8">
    <source>
        <dbReference type="SAM" id="MobiDB-lite"/>
    </source>
</evidence>
<dbReference type="AlphaFoldDB" id="A0A261RDU3"/>
<evidence type="ECO:0000256" key="2">
    <source>
        <dbReference type="ARBA" id="ARBA00012162"/>
    </source>
</evidence>
<feature type="domain" description="Tetrapyrrole methylase" evidence="9">
    <location>
        <begin position="49"/>
        <end position="257"/>
    </location>
</feature>
<evidence type="ECO:0000256" key="4">
    <source>
        <dbReference type="ARBA" id="ARBA00022679"/>
    </source>
</evidence>
<keyword evidence="4" id="KW-0808">Transferase</keyword>
<accession>A0A261RDU3</accession>
<dbReference type="Proteomes" id="UP000216857">
    <property type="component" value="Unassembled WGS sequence"/>
</dbReference>
<dbReference type="NCBIfam" id="TIGR01469">
    <property type="entry name" value="cobA_cysG_Cterm"/>
    <property type="match status" value="1"/>
</dbReference>
<comment type="similarity">
    <text evidence="1">Belongs to the precorrin methyltransferase family.</text>
</comment>
<evidence type="ECO:0000256" key="5">
    <source>
        <dbReference type="ARBA" id="ARBA00022691"/>
    </source>
</evidence>
<dbReference type="OrthoDB" id="9815856at2"/>
<name>A0A261RDU3_9BORD</name>
<comment type="pathway">
    <text evidence="7">Porphyrin-containing compound metabolism; siroheme biosynthesis; precorrin-2 from uroporphyrinogen III: step 1/1.</text>
</comment>
<proteinExistence type="inferred from homology"/>
<keyword evidence="3" id="KW-0489">Methyltransferase</keyword>
<dbReference type="UniPathway" id="UPA00262">
    <property type="reaction ID" value="UER00211"/>
</dbReference>
<dbReference type="PROSITE" id="PS00839">
    <property type="entry name" value="SUMT_1"/>
    <property type="match status" value="1"/>
</dbReference>
<dbReference type="PANTHER" id="PTHR45790">
    <property type="entry name" value="SIROHEME SYNTHASE-RELATED"/>
    <property type="match status" value="1"/>
</dbReference>
<evidence type="ECO:0000313" key="10">
    <source>
        <dbReference type="EMBL" id="OZI23135.1"/>
    </source>
</evidence>
<keyword evidence="5" id="KW-0949">S-adenosyl-L-methionine</keyword>
<dbReference type="FunFam" id="3.40.1010.10:FF:000001">
    <property type="entry name" value="Siroheme synthase"/>
    <property type="match status" value="1"/>
</dbReference>
<dbReference type="InterPro" id="IPR050161">
    <property type="entry name" value="Siro_Cobalamin_biosynth"/>
</dbReference>
<evidence type="ECO:0000256" key="1">
    <source>
        <dbReference type="ARBA" id="ARBA00005879"/>
    </source>
</evidence>
<dbReference type="Gene3D" id="3.30.950.10">
    <property type="entry name" value="Methyltransferase, Cobalt-precorrin-4 Transmethylase, Domain 2"/>
    <property type="match status" value="1"/>
</dbReference>
<dbReference type="RefSeq" id="WP_094846146.1">
    <property type="nucleotide sequence ID" value="NZ_NEVJ01000002.1"/>
</dbReference>
<dbReference type="SUPFAM" id="SSF53790">
    <property type="entry name" value="Tetrapyrrole methylase"/>
    <property type="match status" value="1"/>
</dbReference>
<dbReference type="InterPro" id="IPR003043">
    <property type="entry name" value="Uropor_MeTrfase_CS"/>
</dbReference>
<protein>
    <recommendedName>
        <fullName evidence="2">uroporphyrinogen-III C-methyltransferase</fullName>
        <ecNumber evidence="2">2.1.1.107</ecNumber>
    </recommendedName>
</protein>
<evidence type="ECO:0000259" key="9">
    <source>
        <dbReference type="Pfam" id="PF00590"/>
    </source>
</evidence>
<dbReference type="GO" id="GO:0004851">
    <property type="term" value="F:uroporphyrin-III C-methyltransferase activity"/>
    <property type="evidence" value="ECO:0007669"/>
    <property type="project" value="UniProtKB-EC"/>
</dbReference>
<dbReference type="CDD" id="cd11642">
    <property type="entry name" value="SUMT"/>
    <property type="match status" value="1"/>
</dbReference>
<dbReference type="Gene3D" id="3.40.1010.10">
    <property type="entry name" value="Cobalt-precorrin-4 Transmethylase, Domain 1"/>
    <property type="match status" value="1"/>
</dbReference>
<evidence type="ECO:0000313" key="11">
    <source>
        <dbReference type="Proteomes" id="UP000216857"/>
    </source>
</evidence>
<dbReference type="EMBL" id="NEVJ01000002">
    <property type="protein sequence ID" value="OZI23135.1"/>
    <property type="molecule type" value="Genomic_DNA"/>
</dbReference>
<evidence type="ECO:0000256" key="7">
    <source>
        <dbReference type="ARBA" id="ARBA00025705"/>
    </source>
</evidence>
<sequence length="295" mass="30433">MNDLGGTPRLTGRPDSKPAAPLDGGRHGECGSESEGGCHGKSNGKSSGKVWLVGAGPGDPDLLTVKAARILRQADVWLVDDLVGPGIRALAAPGARIVNVGKRGGCRSTPQDFILRLMARHARQGRTVARVKGGDPFIFGRGGEEMQWLAARGIAAEAVGGITAGLAVGAALGLPLTHRGISRGVALVTAHTMDDSRPDWRALAASGLTLVCYMGMRDAGTLAQELREAGFAADMPVAVAQRVSCPEQRHLVTRLDRMAADIAEAGMASPAVIVIGQAVALIESAPRHASLTLAA</sequence>
<organism evidence="10 11">
    <name type="scientific">Bordetella genomosp. 9</name>
    <dbReference type="NCBI Taxonomy" id="1416803"/>
    <lineage>
        <taxon>Bacteria</taxon>
        <taxon>Pseudomonadati</taxon>
        <taxon>Pseudomonadota</taxon>
        <taxon>Betaproteobacteria</taxon>
        <taxon>Burkholderiales</taxon>
        <taxon>Alcaligenaceae</taxon>
        <taxon>Bordetella</taxon>
    </lineage>
</organism>
<dbReference type="InterPro" id="IPR000878">
    <property type="entry name" value="4pyrrol_Mease"/>
</dbReference>